<gene>
    <name evidence="1" type="ORF">ONZ43_g2641</name>
</gene>
<evidence type="ECO:0000313" key="1">
    <source>
        <dbReference type="EMBL" id="KAJ8120721.1"/>
    </source>
</evidence>
<keyword evidence="2" id="KW-1185">Reference proteome</keyword>
<dbReference type="Proteomes" id="UP001153334">
    <property type="component" value="Unassembled WGS sequence"/>
</dbReference>
<name>A0ACC2J013_9PEZI</name>
<accession>A0ACC2J013</accession>
<dbReference type="EMBL" id="JAPESX010000558">
    <property type="protein sequence ID" value="KAJ8120721.1"/>
    <property type="molecule type" value="Genomic_DNA"/>
</dbReference>
<protein>
    <submittedName>
        <fullName evidence="1">Uncharacterized protein</fullName>
    </submittedName>
</protein>
<evidence type="ECO:0000313" key="2">
    <source>
        <dbReference type="Proteomes" id="UP001153334"/>
    </source>
</evidence>
<sequence>MITEPSPERHAIVRRIFSSAFSEKALKAQEPLFQKYANLMVARGRENGTVNMAELLNYTTFDIMAEFAFGEPLGLLAENRYSDWVATVFNTLIVLPAVQMIQFYPLSRKLFDLLEPKSVAKMRLDHFNHTVSRVDKRLKDGDLHNAELFMTAGTETTASLLTGTTYYLLKNPDKMKILTEEIRGRFKSNDEMTLEALSHLEYLNACLREGLRVYPSIPSAIPREIANGGNIVMGKWLPAGTRVSVHQTATYRSPANFKNPDEFVPERWLGDPTYKDDIRESHQPFSVGTRNCLGMNMAWHEMRLLLAKLIFNFDMQTEVDASWRDQNVFVIWDRKPLPVTLKDIRAHM</sequence>
<proteinExistence type="predicted"/>
<organism evidence="1 2">
    <name type="scientific">Nemania bipapillata</name>
    <dbReference type="NCBI Taxonomy" id="110536"/>
    <lineage>
        <taxon>Eukaryota</taxon>
        <taxon>Fungi</taxon>
        <taxon>Dikarya</taxon>
        <taxon>Ascomycota</taxon>
        <taxon>Pezizomycotina</taxon>
        <taxon>Sordariomycetes</taxon>
        <taxon>Xylariomycetidae</taxon>
        <taxon>Xylariales</taxon>
        <taxon>Xylariaceae</taxon>
        <taxon>Nemania</taxon>
    </lineage>
</organism>
<comment type="caution">
    <text evidence="1">The sequence shown here is derived from an EMBL/GenBank/DDBJ whole genome shotgun (WGS) entry which is preliminary data.</text>
</comment>
<reference evidence="1" key="1">
    <citation type="submission" date="2022-11" db="EMBL/GenBank/DDBJ databases">
        <title>Genome Sequence of Nemania bipapillata.</title>
        <authorList>
            <person name="Buettner E."/>
        </authorList>
    </citation>
    <scope>NUCLEOTIDE SEQUENCE</scope>
    <source>
        <strain evidence="1">CP14</strain>
    </source>
</reference>